<evidence type="ECO:0000256" key="2">
    <source>
        <dbReference type="ARBA" id="ARBA00022723"/>
    </source>
</evidence>
<evidence type="ECO:0000256" key="9">
    <source>
        <dbReference type="PROSITE-ProRule" id="PRU00042"/>
    </source>
</evidence>
<dbReference type="InterPro" id="IPR050636">
    <property type="entry name" value="C2H2-ZF_domain-containing"/>
</dbReference>
<reference evidence="11 12" key="1">
    <citation type="journal article" date="2022" name="Nat. Ecol. Evol.">
        <title>A masculinizing supergene underlies an exaggerated male reproductive morph in a spider.</title>
        <authorList>
            <person name="Hendrickx F."/>
            <person name="De Corte Z."/>
            <person name="Sonet G."/>
            <person name="Van Belleghem S.M."/>
            <person name="Kostlbacher S."/>
            <person name="Vangestel C."/>
        </authorList>
    </citation>
    <scope>NUCLEOTIDE SEQUENCE [LARGE SCALE GENOMIC DNA]</scope>
    <source>
        <strain evidence="11">W744_W776</strain>
    </source>
</reference>
<dbReference type="PANTHER" id="PTHR47772:SF13">
    <property type="entry name" value="GASTRULA ZINC FINGER PROTEIN XLCGF49.1-LIKE-RELATED"/>
    <property type="match status" value="1"/>
</dbReference>
<dbReference type="SUPFAM" id="SSF57667">
    <property type="entry name" value="beta-beta-alpha zinc fingers"/>
    <property type="match status" value="1"/>
</dbReference>
<evidence type="ECO:0000256" key="5">
    <source>
        <dbReference type="ARBA" id="ARBA00022833"/>
    </source>
</evidence>
<dbReference type="AlphaFoldDB" id="A0AAV6VV07"/>
<dbReference type="PROSITE" id="PS50157">
    <property type="entry name" value="ZINC_FINGER_C2H2_2"/>
    <property type="match status" value="1"/>
</dbReference>
<evidence type="ECO:0000256" key="4">
    <source>
        <dbReference type="ARBA" id="ARBA00022771"/>
    </source>
</evidence>
<protein>
    <recommendedName>
        <fullName evidence="10">C2H2-type domain-containing protein</fullName>
    </recommendedName>
</protein>
<feature type="domain" description="C2H2-type" evidence="10">
    <location>
        <begin position="42"/>
        <end position="65"/>
    </location>
</feature>
<dbReference type="Proteomes" id="UP000827092">
    <property type="component" value="Unassembled WGS sequence"/>
</dbReference>
<evidence type="ECO:0000313" key="12">
    <source>
        <dbReference type="Proteomes" id="UP000827092"/>
    </source>
</evidence>
<name>A0AAV6VV07_9ARAC</name>
<keyword evidence="6" id="KW-0805">Transcription regulation</keyword>
<keyword evidence="5" id="KW-0862">Zinc</keyword>
<dbReference type="Pfam" id="PF00096">
    <property type="entry name" value="zf-C2H2"/>
    <property type="match status" value="1"/>
</dbReference>
<keyword evidence="8" id="KW-0539">Nucleus</keyword>
<dbReference type="GO" id="GO:0008270">
    <property type="term" value="F:zinc ion binding"/>
    <property type="evidence" value="ECO:0007669"/>
    <property type="project" value="UniProtKB-KW"/>
</dbReference>
<comment type="caution">
    <text evidence="11">The sequence shown here is derived from an EMBL/GenBank/DDBJ whole genome shotgun (WGS) entry which is preliminary data.</text>
</comment>
<keyword evidence="2" id="KW-0479">Metal-binding</keyword>
<proteinExistence type="predicted"/>
<comment type="subcellular location">
    <subcellularLocation>
        <location evidence="1">Nucleus</location>
    </subcellularLocation>
</comment>
<evidence type="ECO:0000256" key="6">
    <source>
        <dbReference type="ARBA" id="ARBA00023015"/>
    </source>
</evidence>
<evidence type="ECO:0000313" key="11">
    <source>
        <dbReference type="EMBL" id="KAG8199606.1"/>
    </source>
</evidence>
<dbReference type="GO" id="GO:0005634">
    <property type="term" value="C:nucleus"/>
    <property type="evidence" value="ECO:0007669"/>
    <property type="project" value="UniProtKB-SubCell"/>
</dbReference>
<evidence type="ECO:0000259" key="10">
    <source>
        <dbReference type="PROSITE" id="PS50157"/>
    </source>
</evidence>
<dbReference type="SMART" id="SM00355">
    <property type="entry name" value="ZnF_C2H2"/>
    <property type="match status" value="3"/>
</dbReference>
<evidence type="ECO:0000256" key="7">
    <source>
        <dbReference type="ARBA" id="ARBA00023163"/>
    </source>
</evidence>
<organism evidence="11 12">
    <name type="scientific">Oedothorax gibbosus</name>
    <dbReference type="NCBI Taxonomy" id="931172"/>
    <lineage>
        <taxon>Eukaryota</taxon>
        <taxon>Metazoa</taxon>
        <taxon>Ecdysozoa</taxon>
        <taxon>Arthropoda</taxon>
        <taxon>Chelicerata</taxon>
        <taxon>Arachnida</taxon>
        <taxon>Araneae</taxon>
        <taxon>Araneomorphae</taxon>
        <taxon>Entelegynae</taxon>
        <taxon>Araneoidea</taxon>
        <taxon>Linyphiidae</taxon>
        <taxon>Erigoninae</taxon>
        <taxon>Oedothorax</taxon>
    </lineage>
</organism>
<dbReference type="PANTHER" id="PTHR47772">
    <property type="entry name" value="ZINC FINGER PROTEIN 200"/>
    <property type="match status" value="1"/>
</dbReference>
<keyword evidence="4 9" id="KW-0863">Zinc-finger</keyword>
<evidence type="ECO:0000256" key="8">
    <source>
        <dbReference type="ARBA" id="ARBA00023242"/>
    </source>
</evidence>
<keyword evidence="12" id="KW-1185">Reference proteome</keyword>
<accession>A0AAV6VV07</accession>
<evidence type="ECO:0000256" key="3">
    <source>
        <dbReference type="ARBA" id="ARBA00022737"/>
    </source>
</evidence>
<keyword evidence="3" id="KW-0677">Repeat</keyword>
<dbReference type="InterPro" id="IPR013087">
    <property type="entry name" value="Znf_C2H2_type"/>
</dbReference>
<dbReference type="EMBL" id="JAFNEN010000026">
    <property type="protein sequence ID" value="KAG8199606.1"/>
    <property type="molecule type" value="Genomic_DNA"/>
</dbReference>
<dbReference type="Gene3D" id="3.30.160.60">
    <property type="entry name" value="Classic Zinc Finger"/>
    <property type="match status" value="1"/>
</dbReference>
<keyword evidence="7" id="KW-0804">Transcription</keyword>
<gene>
    <name evidence="11" type="ORF">JTE90_009442</name>
</gene>
<dbReference type="PROSITE" id="PS00028">
    <property type="entry name" value="ZINC_FINGER_C2H2_1"/>
    <property type="match status" value="2"/>
</dbReference>
<sequence>MNFKSFPSIPNASFFCQLCSYISYKRIDYVTHVISHSEAQSSVCPVCKKVFSSKSNLRTHVLVHSEFPFMEWKPNVAHDPYLELNCNLQFNPNEVYNPNVEVNSNQVPNPNLQLMPSEVHNPIAEVNPNDIYNPDDFLNPDEDESDTIGVSYSDFNPVPFLHNILSGIDHSFSCQLCTFSCISQRDFINHTVSHCDEQLCTCPCCKG</sequence>
<evidence type="ECO:0000256" key="1">
    <source>
        <dbReference type="ARBA" id="ARBA00004123"/>
    </source>
</evidence>
<dbReference type="InterPro" id="IPR036236">
    <property type="entry name" value="Znf_C2H2_sf"/>
</dbReference>